<name>A0A423VQ26_CYTCH</name>
<feature type="region of interest" description="Disordered" evidence="3">
    <location>
        <begin position="1"/>
        <end position="65"/>
    </location>
</feature>
<accession>A0A423VQ26</accession>
<dbReference type="SMART" id="SM00338">
    <property type="entry name" value="BRLZ"/>
    <property type="match status" value="1"/>
</dbReference>
<dbReference type="PANTHER" id="PTHR40621">
    <property type="entry name" value="TRANSCRIPTION FACTOR KAPC-RELATED"/>
    <property type="match status" value="1"/>
</dbReference>
<comment type="subcellular location">
    <subcellularLocation>
        <location evidence="1">Nucleus</location>
    </subcellularLocation>
</comment>
<proteinExistence type="predicted"/>
<keyword evidence="6" id="KW-1185">Reference proteome</keyword>
<dbReference type="EMBL" id="LJZO01000034">
    <property type="protein sequence ID" value="ROV93114.1"/>
    <property type="molecule type" value="Genomic_DNA"/>
</dbReference>
<dbReference type="AlphaFoldDB" id="A0A423VQ26"/>
<sequence length="163" mass="18362">MSSSKHGSSSGGGDDPFKNSTPGSMSKKLKETKKKRGGSKREEEQTSRRRTQNRNSQRAYRERREQRLRELEAQVQEAELLNQTLTTAYQELKAEMDTLQLEKAQEQYYDEYYGQAGHSYDPSFAASAPGAAGYGDSDPTLWDDGAWDPEGWQPGDNSRYHGA</sequence>
<feature type="compositionally biased region" description="Low complexity" evidence="3">
    <location>
        <begin position="124"/>
        <end position="139"/>
    </location>
</feature>
<dbReference type="Proteomes" id="UP000284375">
    <property type="component" value="Unassembled WGS sequence"/>
</dbReference>
<dbReference type="Gene3D" id="1.20.5.170">
    <property type="match status" value="1"/>
</dbReference>
<keyword evidence="2" id="KW-0539">Nucleus</keyword>
<organism evidence="5 6">
    <name type="scientific">Cytospora chrysosperma</name>
    <name type="common">Cytospora canker fungus</name>
    <name type="synonym">Sphaeria chrysosperma</name>
    <dbReference type="NCBI Taxonomy" id="252740"/>
    <lineage>
        <taxon>Eukaryota</taxon>
        <taxon>Fungi</taxon>
        <taxon>Dikarya</taxon>
        <taxon>Ascomycota</taxon>
        <taxon>Pezizomycotina</taxon>
        <taxon>Sordariomycetes</taxon>
        <taxon>Sordariomycetidae</taxon>
        <taxon>Diaporthales</taxon>
        <taxon>Cytosporaceae</taxon>
        <taxon>Cytospora</taxon>
    </lineage>
</organism>
<evidence type="ECO:0000313" key="5">
    <source>
        <dbReference type="EMBL" id="ROV93114.1"/>
    </source>
</evidence>
<feature type="domain" description="BZIP" evidence="4">
    <location>
        <begin position="43"/>
        <end position="100"/>
    </location>
</feature>
<dbReference type="STRING" id="252740.A0A423VQ26"/>
<feature type="region of interest" description="Disordered" evidence="3">
    <location>
        <begin position="124"/>
        <end position="163"/>
    </location>
</feature>
<dbReference type="SUPFAM" id="SSF57959">
    <property type="entry name" value="Leucine zipper domain"/>
    <property type="match status" value="1"/>
</dbReference>
<comment type="caution">
    <text evidence="5">The sequence shown here is derived from an EMBL/GenBank/DDBJ whole genome shotgun (WGS) entry which is preliminary data.</text>
</comment>
<dbReference type="GO" id="GO:0000976">
    <property type="term" value="F:transcription cis-regulatory region binding"/>
    <property type="evidence" value="ECO:0007669"/>
    <property type="project" value="InterPro"/>
</dbReference>
<evidence type="ECO:0000256" key="3">
    <source>
        <dbReference type="SAM" id="MobiDB-lite"/>
    </source>
</evidence>
<evidence type="ECO:0000313" key="6">
    <source>
        <dbReference type="Proteomes" id="UP000284375"/>
    </source>
</evidence>
<evidence type="ECO:0000259" key="4">
    <source>
        <dbReference type="PROSITE" id="PS50217"/>
    </source>
</evidence>
<protein>
    <recommendedName>
        <fullName evidence="4">BZIP domain-containing protein</fullName>
    </recommendedName>
</protein>
<reference evidence="5 6" key="1">
    <citation type="submission" date="2015-09" db="EMBL/GenBank/DDBJ databases">
        <title>Host preference determinants of Valsa canker pathogens revealed by comparative genomics.</title>
        <authorList>
            <person name="Yin Z."/>
            <person name="Huang L."/>
        </authorList>
    </citation>
    <scope>NUCLEOTIDE SEQUENCE [LARGE SCALE GENOMIC DNA]</scope>
    <source>
        <strain evidence="5 6">YSFL</strain>
    </source>
</reference>
<dbReference type="GO" id="GO:0001228">
    <property type="term" value="F:DNA-binding transcription activator activity, RNA polymerase II-specific"/>
    <property type="evidence" value="ECO:0007669"/>
    <property type="project" value="TreeGrafter"/>
</dbReference>
<dbReference type="Pfam" id="PF00170">
    <property type="entry name" value="bZIP_1"/>
    <property type="match status" value="1"/>
</dbReference>
<evidence type="ECO:0000256" key="1">
    <source>
        <dbReference type="ARBA" id="ARBA00004123"/>
    </source>
</evidence>
<dbReference type="PROSITE" id="PS00036">
    <property type="entry name" value="BZIP_BASIC"/>
    <property type="match status" value="1"/>
</dbReference>
<gene>
    <name evidence="5" type="ORF">VSDG_07365</name>
</gene>
<dbReference type="PROSITE" id="PS50217">
    <property type="entry name" value="BZIP"/>
    <property type="match status" value="1"/>
</dbReference>
<dbReference type="InterPro" id="IPR004827">
    <property type="entry name" value="bZIP"/>
</dbReference>
<dbReference type="InterPro" id="IPR046347">
    <property type="entry name" value="bZIP_sf"/>
</dbReference>
<dbReference type="InterPro" id="IPR050936">
    <property type="entry name" value="AP-1-like"/>
</dbReference>
<evidence type="ECO:0000256" key="2">
    <source>
        <dbReference type="ARBA" id="ARBA00023242"/>
    </source>
</evidence>
<dbReference type="GO" id="GO:0090575">
    <property type="term" value="C:RNA polymerase II transcription regulator complex"/>
    <property type="evidence" value="ECO:0007669"/>
    <property type="project" value="TreeGrafter"/>
</dbReference>
<dbReference type="OrthoDB" id="5234885at2759"/>
<dbReference type="PANTHER" id="PTHR40621:SF6">
    <property type="entry name" value="AP-1-LIKE TRANSCRIPTION FACTOR YAP1-RELATED"/>
    <property type="match status" value="1"/>
</dbReference>